<evidence type="ECO:0000256" key="1">
    <source>
        <dbReference type="SAM" id="Coils"/>
    </source>
</evidence>
<evidence type="ECO:0000313" key="2">
    <source>
        <dbReference type="EMBL" id="CAJ0589072.1"/>
    </source>
</evidence>
<reference evidence="2" key="1">
    <citation type="submission" date="2023-07" db="EMBL/GenBank/DDBJ databases">
        <authorList>
            <consortium name="CYATHOMIX"/>
        </authorList>
    </citation>
    <scope>NUCLEOTIDE SEQUENCE</scope>
    <source>
        <strain evidence="2">N/A</strain>
    </source>
</reference>
<sequence>AIYFDISGITRTWKIGTHCGKSGTAEIRREIKKAERNFEEFMKAIIDAAKKQSINPKELNIEIHYWPVRCCVGGESTVCYIEDVTSRKFKEDVKVLSKNYVQVWGEIRASPSVRMTKKRWRLLLGDAEKYLRLKSSTFATVSLSMH</sequence>
<proteinExistence type="predicted"/>
<evidence type="ECO:0000313" key="3">
    <source>
        <dbReference type="Proteomes" id="UP001176961"/>
    </source>
</evidence>
<comment type="caution">
    <text evidence="2">The sequence shown here is derived from an EMBL/GenBank/DDBJ whole genome shotgun (WGS) entry which is preliminary data.</text>
</comment>
<keyword evidence="1" id="KW-0175">Coiled coil</keyword>
<organism evidence="2 3">
    <name type="scientific">Cylicocyclus nassatus</name>
    <name type="common">Nematode worm</name>
    <dbReference type="NCBI Taxonomy" id="53992"/>
    <lineage>
        <taxon>Eukaryota</taxon>
        <taxon>Metazoa</taxon>
        <taxon>Ecdysozoa</taxon>
        <taxon>Nematoda</taxon>
        <taxon>Chromadorea</taxon>
        <taxon>Rhabditida</taxon>
        <taxon>Rhabditina</taxon>
        <taxon>Rhabditomorpha</taxon>
        <taxon>Strongyloidea</taxon>
        <taxon>Strongylidae</taxon>
        <taxon>Cylicocyclus</taxon>
    </lineage>
</organism>
<name>A0AA36GCM9_CYLNA</name>
<protein>
    <submittedName>
        <fullName evidence="2">Uncharacterized protein</fullName>
    </submittedName>
</protein>
<dbReference type="AlphaFoldDB" id="A0AA36GCM9"/>
<accession>A0AA36GCM9</accession>
<dbReference type="EMBL" id="CATQJL010000001">
    <property type="protein sequence ID" value="CAJ0589072.1"/>
    <property type="molecule type" value="Genomic_DNA"/>
</dbReference>
<dbReference type="Proteomes" id="UP001176961">
    <property type="component" value="Unassembled WGS sequence"/>
</dbReference>
<feature type="non-terminal residue" evidence="2">
    <location>
        <position position="1"/>
    </location>
</feature>
<keyword evidence="3" id="KW-1185">Reference proteome</keyword>
<feature type="coiled-coil region" evidence="1">
    <location>
        <begin position="24"/>
        <end position="51"/>
    </location>
</feature>
<gene>
    <name evidence="2" type="ORF">CYNAS_LOCUS1055</name>
</gene>